<dbReference type="InterPro" id="IPR023188">
    <property type="entry name" value="DPS_DNA-bd_CS"/>
</dbReference>
<keyword evidence="5" id="KW-1185">Reference proteome</keyword>
<dbReference type="GO" id="GO:0008199">
    <property type="term" value="F:ferric iron binding"/>
    <property type="evidence" value="ECO:0007669"/>
    <property type="project" value="InterPro"/>
</dbReference>
<reference evidence="4 5" key="1">
    <citation type="submission" date="2017-05" db="EMBL/GenBank/DDBJ databases">
        <title>Bifidobacterium vansinderenii sp. nov.</title>
        <authorList>
            <person name="Lugli G.A."/>
            <person name="Duranti S."/>
            <person name="Mangifesta M."/>
        </authorList>
    </citation>
    <scope>NUCLEOTIDE SEQUENCE [LARGE SCALE GENOMIC DNA]</scope>
    <source>
        <strain evidence="4 5">Tam10B</strain>
    </source>
</reference>
<dbReference type="OrthoDB" id="9797687at2"/>
<dbReference type="InterPro" id="IPR012347">
    <property type="entry name" value="Ferritin-like"/>
</dbReference>
<dbReference type="PANTHER" id="PTHR42932">
    <property type="entry name" value="GENERAL STRESS PROTEIN 20U"/>
    <property type="match status" value="1"/>
</dbReference>
<dbReference type="Gene3D" id="1.20.1260.10">
    <property type="match status" value="1"/>
</dbReference>
<dbReference type="EMBL" id="NEWD01000029">
    <property type="protein sequence ID" value="OXM99779.1"/>
    <property type="molecule type" value="Genomic_DNA"/>
</dbReference>
<dbReference type="PIRSF" id="PIRSF005900">
    <property type="entry name" value="Dps"/>
    <property type="match status" value="1"/>
</dbReference>
<dbReference type="RefSeq" id="WP_093961118.1">
    <property type="nucleotide sequence ID" value="NZ_NEWD01000029.1"/>
</dbReference>
<evidence type="ECO:0000256" key="2">
    <source>
        <dbReference type="RuleBase" id="RU003875"/>
    </source>
</evidence>
<feature type="domain" description="Ferritin/DPS" evidence="3">
    <location>
        <begin position="19"/>
        <end position="158"/>
    </location>
</feature>
<dbReference type="SUPFAM" id="SSF47240">
    <property type="entry name" value="Ferritin-like"/>
    <property type="match status" value="1"/>
</dbReference>
<comment type="caution">
    <text evidence="4">The sequence shown here is derived from an EMBL/GenBank/DDBJ whole genome shotgun (WGS) entry which is preliminary data.</text>
</comment>
<proteinExistence type="inferred from homology"/>
<dbReference type="GO" id="GO:0016722">
    <property type="term" value="F:oxidoreductase activity, acting on metal ions"/>
    <property type="evidence" value="ECO:0007669"/>
    <property type="project" value="InterPro"/>
</dbReference>
<dbReference type="AlphaFoldDB" id="A0A229VWJ4"/>
<dbReference type="PRINTS" id="PR01346">
    <property type="entry name" value="HELNAPAPROT"/>
</dbReference>
<gene>
    <name evidence="4" type="ORF">Tam10B_1996</name>
</gene>
<dbReference type="InterPro" id="IPR009078">
    <property type="entry name" value="Ferritin-like_SF"/>
</dbReference>
<dbReference type="PANTHER" id="PTHR42932:SF3">
    <property type="entry name" value="DNA PROTECTION DURING STARVATION PROTEIN"/>
    <property type="match status" value="1"/>
</dbReference>
<dbReference type="PROSITE" id="PS00818">
    <property type="entry name" value="DPS_1"/>
    <property type="match status" value="1"/>
</dbReference>
<dbReference type="InterPro" id="IPR002177">
    <property type="entry name" value="DPS_DNA-bd"/>
</dbReference>
<accession>A0A229VWJ4</accession>
<protein>
    <submittedName>
        <fullName evidence="4">DNA starvation/stationary phase protection protein</fullName>
    </submittedName>
</protein>
<name>A0A229VWJ4_9BIFI</name>
<evidence type="ECO:0000313" key="5">
    <source>
        <dbReference type="Proteomes" id="UP000215433"/>
    </source>
</evidence>
<dbReference type="CDD" id="cd01043">
    <property type="entry name" value="DPS"/>
    <property type="match status" value="1"/>
</dbReference>
<sequence length="159" mass="17752">MTLQFTVPGLSDEQAEKAIAILQNRLSQEQEAALVLKHAHWNVTGPNFIAVHEMLDPQVEVVLAQADETAERIATLGGSPDGTPDAIVRNRSWKGLDLKGRASTEDYIKALIDYYDVFITDDRKAIAELDELDVVSSNIVQDHVQALELFQWFLRSHIA</sequence>
<evidence type="ECO:0000259" key="3">
    <source>
        <dbReference type="Pfam" id="PF00210"/>
    </source>
</evidence>
<dbReference type="InterPro" id="IPR008331">
    <property type="entry name" value="Ferritin_DPS_dom"/>
</dbReference>
<comment type="similarity">
    <text evidence="1 2">Belongs to the Dps family.</text>
</comment>
<dbReference type="Pfam" id="PF00210">
    <property type="entry name" value="Ferritin"/>
    <property type="match status" value="1"/>
</dbReference>
<organism evidence="4 5">
    <name type="scientific">Bifidobacterium vansinderenii</name>
    <dbReference type="NCBI Taxonomy" id="1984871"/>
    <lineage>
        <taxon>Bacteria</taxon>
        <taxon>Bacillati</taxon>
        <taxon>Actinomycetota</taxon>
        <taxon>Actinomycetes</taxon>
        <taxon>Bifidobacteriales</taxon>
        <taxon>Bifidobacteriaceae</taxon>
        <taxon>Bifidobacterium</taxon>
    </lineage>
</organism>
<dbReference type="Proteomes" id="UP000215433">
    <property type="component" value="Unassembled WGS sequence"/>
</dbReference>
<evidence type="ECO:0000313" key="4">
    <source>
        <dbReference type="EMBL" id="OXM99779.1"/>
    </source>
</evidence>
<evidence type="ECO:0000256" key="1">
    <source>
        <dbReference type="ARBA" id="ARBA00009497"/>
    </source>
</evidence>